<evidence type="ECO:0000256" key="3">
    <source>
        <dbReference type="ARBA" id="ARBA00020552"/>
    </source>
</evidence>
<evidence type="ECO:0000256" key="6">
    <source>
        <dbReference type="ARBA" id="ARBA00025321"/>
    </source>
</evidence>
<keyword evidence="4" id="KW-1003">Cell membrane</keyword>
<dbReference type="GO" id="GO:0030246">
    <property type="term" value="F:carbohydrate binding"/>
    <property type="evidence" value="ECO:0007669"/>
    <property type="project" value="UniProtKB-KW"/>
</dbReference>
<keyword evidence="8" id="KW-1185">Reference proteome</keyword>
<gene>
    <name evidence="7" type="ORF">KEU06_03985</name>
</gene>
<proteinExistence type="inferred from homology"/>
<organism evidence="7 8">
    <name type="scientific">Pseudaminobacter soli</name>
    <name type="common">ex Zhang et al. 2022</name>
    <dbReference type="NCBI Taxonomy" id="2831468"/>
    <lineage>
        <taxon>Bacteria</taxon>
        <taxon>Pseudomonadati</taxon>
        <taxon>Pseudomonadota</taxon>
        <taxon>Alphaproteobacteria</taxon>
        <taxon>Hyphomicrobiales</taxon>
        <taxon>Phyllobacteriaceae</taxon>
        <taxon>Pseudaminobacter</taxon>
    </lineage>
</organism>
<evidence type="ECO:0000256" key="4">
    <source>
        <dbReference type="ARBA" id="ARBA00022475"/>
    </source>
</evidence>
<reference evidence="7" key="1">
    <citation type="submission" date="2021-04" db="EMBL/GenBank/DDBJ databases">
        <title>Pseudaminobacter soli sp. nov., isolated from paddy soil contaminated by heavy metals.</title>
        <authorList>
            <person name="Zhang K."/>
        </authorList>
    </citation>
    <scope>NUCLEOTIDE SEQUENCE</scope>
    <source>
        <strain evidence="7">19-2017</strain>
    </source>
</reference>
<comment type="subcellular location">
    <subcellularLocation>
        <location evidence="1">Membrane</location>
        <topology evidence="1">Single-pass membrane protein</topology>
    </subcellularLocation>
</comment>
<protein>
    <recommendedName>
        <fullName evidence="3">Lectin-like protein BA14k</fullName>
    </recommendedName>
</protein>
<sequence>MFTAVSTYARSGVFALGVLLGVPGGAISAPLGSLDKTQPPQLGPALPLHLVAQGEFRGGNNPVWLRRGGRTGGSWNGNGRWNRGGNWRHSGRWNGKHGHGGHGHGGYWNDWDNVGIGIGLGFGLPFWGGYYPGYYSGYYDPYYAPGYYAPRRYYGAPAGGDAHVRWCYARYRSYRAWDNTFQPYVGPRRQCYSPYS</sequence>
<dbReference type="Pfam" id="PF07886">
    <property type="entry name" value="BA14K"/>
    <property type="match status" value="1"/>
</dbReference>
<dbReference type="EMBL" id="JAGWCR010000002">
    <property type="protein sequence ID" value="MBS3647788.1"/>
    <property type="molecule type" value="Genomic_DNA"/>
</dbReference>
<dbReference type="GO" id="GO:0016020">
    <property type="term" value="C:membrane"/>
    <property type="evidence" value="ECO:0007669"/>
    <property type="project" value="UniProtKB-SubCell"/>
</dbReference>
<evidence type="ECO:0000256" key="5">
    <source>
        <dbReference type="ARBA" id="ARBA00022734"/>
    </source>
</evidence>
<comment type="similarity">
    <text evidence="2">Belongs to the BA14k family.</text>
</comment>
<evidence type="ECO:0000313" key="7">
    <source>
        <dbReference type="EMBL" id="MBS3647788.1"/>
    </source>
</evidence>
<evidence type="ECO:0000256" key="1">
    <source>
        <dbReference type="ARBA" id="ARBA00004167"/>
    </source>
</evidence>
<name>A0A942DVV6_9HYPH</name>
<comment type="caution">
    <text evidence="7">The sequence shown here is derived from an EMBL/GenBank/DDBJ whole genome shotgun (WGS) entry which is preliminary data.</text>
</comment>
<dbReference type="Proteomes" id="UP000680348">
    <property type="component" value="Unassembled WGS sequence"/>
</dbReference>
<evidence type="ECO:0000256" key="2">
    <source>
        <dbReference type="ARBA" id="ARBA00010270"/>
    </source>
</evidence>
<keyword evidence="4" id="KW-0472">Membrane</keyword>
<comment type="function">
    <text evidence="6">Has immunoglobulin-binding and hemagglutination properties, and can bind to mannose. Essential for virulence. May be involved in LPS biosynthesis or polysaccharide transport.</text>
</comment>
<evidence type="ECO:0000313" key="8">
    <source>
        <dbReference type="Proteomes" id="UP000680348"/>
    </source>
</evidence>
<dbReference type="AlphaFoldDB" id="A0A942DVV6"/>
<dbReference type="InterPro" id="IPR012413">
    <property type="entry name" value="BA14K"/>
</dbReference>
<accession>A0A942DVV6</accession>
<dbReference type="RefSeq" id="WP_188253357.1">
    <property type="nucleotide sequence ID" value="NZ_JABVCF010000002.1"/>
</dbReference>
<keyword evidence="5" id="KW-0430">Lectin</keyword>